<dbReference type="InterPro" id="IPR010402">
    <property type="entry name" value="CCT_domain"/>
</dbReference>
<dbReference type="STRING" id="4097.A0A1S3XHG9"/>
<sequence>MMYGYNTNENTSHVYDSSEYISHFSSFSSPTPLIILSSDIGYNQIQNHESASNNYNASSGCSSYGSSSSVTSNGVNDHMIPRNISSHSLVKNMEGFCPLVSSPPNFLDTEGSSIRKVFSTGDLQEMQQNHRSKSCLSNESNSIIEGMTKGCKYSPEEKKERIERYRNKRNQRNFNKKITYECRKTLADSRPRIRGRFVRNDEIIEKTFQNEFNQAEVEEDEDDADWISFLDAFSANIFP</sequence>
<dbReference type="OMA" id="LERINMV"/>
<comment type="subcellular location">
    <subcellularLocation>
        <location evidence="1 3">Nucleus</location>
    </subcellularLocation>
</comment>
<dbReference type="KEGG" id="nta:107765297"/>
<name>A0A1S3XHG9_TOBAC</name>
<evidence type="ECO:0000256" key="1">
    <source>
        <dbReference type="ARBA" id="ARBA00004123"/>
    </source>
</evidence>
<accession>A0A1S3XHG9</accession>
<dbReference type="RefSeq" id="XP_016439410.1">
    <property type="nucleotide sequence ID" value="XM_016583924.1"/>
</dbReference>
<dbReference type="PANTHER" id="PTHR31319">
    <property type="entry name" value="ZINC FINGER PROTEIN CONSTANS-LIKE 4"/>
    <property type="match status" value="1"/>
</dbReference>
<dbReference type="InterPro" id="IPR045281">
    <property type="entry name" value="CONSTANS-like"/>
</dbReference>
<dbReference type="OrthoDB" id="153872at2759"/>
<dbReference type="PROSITE" id="PS51017">
    <property type="entry name" value="CCT"/>
    <property type="match status" value="1"/>
</dbReference>
<gene>
    <name evidence="5" type="primary">LOC107765297</name>
</gene>
<evidence type="ECO:0000313" key="5">
    <source>
        <dbReference type="RefSeq" id="XP_016439410.1"/>
    </source>
</evidence>
<dbReference type="GeneID" id="107765297"/>
<organism evidence="4 5">
    <name type="scientific">Nicotiana tabacum</name>
    <name type="common">Common tobacco</name>
    <dbReference type="NCBI Taxonomy" id="4097"/>
    <lineage>
        <taxon>Eukaryota</taxon>
        <taxon>Viridiplantae</taxon>
        <taxon>Streptophyta</taxon>
        <taxon>Embryophyta</taxon>
        <taxon>Tracheophyta</taxon>
        <taxon>Spermatophyta</taxon>
        <taxon>Magnoliopsida</taxon>
        <taxon>eudicotyledons</taxon>
        <taxon>Gunneridae</taxon>
        <taxon>Pentapetalae</taxon>
        <taxon>asterids</taxon>
        <taxon>lamiids</taxon>
        <taxon>Solanales</taxon>
        <taxon>Solanaceae</taxon>
        <taxon>Nicotianoideae</taxon>
        <taxon>Nicotianeae</taxon>
        <taxon>Nicotiana</taxon>
    </lineage>
</organism>
<dbReference type="Pfam" id="PF06203">
    <property type="entry name" value="CCT"/>
    <property type="match status" value="1"/>
</dbReference>
<dbReference type="PaxDb" id="4097-A0A1S3XHG9"/>
<keyword evidence="4" id="KW-1185">Reference proteome</keyword>
<dbReference type="GO" id="GO:0005634">
    <property type="term" value="C:nucleus"/>
    <property type="evidence" value="ECO:0000318"/>
    <property type="project" value="GO_Central"/>
</dbReference>
<dbReference type="Proteomes" id="UP000790787">
    <property type="component" value="Chromosome 17"/>
</dbReference>
<proteinExistence type="predicted"/>
<keyword evidence="2 3" id="KW-0539">Nucleus</keyword>
<protein>
    <submittedName>
        <fullName evidence="5">Zinc finger protein CONSTANS-LIKE 11</fullName>
    </submittedName>
</protein>
<dbReference type="AlphaFoldDB" id="A0A1S3XHG9"/>
<reference evidence="4" key="1">
    <citation type="journal article" date="2014" name="Nat. Commun.">
        <title>The tobacco genome sequence and its comparison with those of tomato and potato.</title>
        <authorList>
            <person name="Sierro N."/>
            <person name="Battey J.N."/>
            <person name="Ouadi S."/>
            <person name="Bakaher N."/>
            <person name="Bovet L."/>
            <person name="Willig A."/>
            <person name="Goepfert S."/>
            <person name="Peitsch M.C."/>
            <person name="Ivanov N.V."/>
        </authorList>
    </citation>
    <scope>NUCLEOTIDE SEQUENCE [LARGE SCALE GENOMIC DNA]</scope>
</reference>
<reference evidence="5" key="2">
    <citation type="submission" date="2025-08" db="UniProtKB">
        <authorList>
            <consortium name="RefSeq"/>
        </authorList>
    </citation>
    <scope>IDENTIFICATION</scope>
</reference>
<evidence type="ECO:0000256" key="3">
    <source>
        <dbReference type="PROSITE-ProRule" id="PRU00357"/>
    </source>
</evidence>
<evidence type="ECO:0000256" key="2">
    <source>
        <dbReference type="ARBA" id="ARBA00023242"/>
    </source>
</evidence>
<dbReference type="PANTHER" id="PTHR31319:SF101">
    <property type="entry name" value="TWO-COMPONENT RESPONSE REGULATOR-LIKE APRR5"/>
    <property type="match status" value="1"/>
</dbReference>
<evidence type="ECO:0000313" key="4">
    <source>
        <dbReference type="Proteomes" id="UP000790787"/>
    </source>
</evidence>
<dbReference type="GO" id="GO:0009909">
    <property type="term" value="P:regulation of flower development"/>
    <property type="evidence" value="ECO:0000318"/>
    <property type="project" value="GO_Central"/>
</dbReference>